<evidence type="ECO:0000256" key="4">
    <source>
        <dbReference type="ARBA" id="ARBA00023242"/>
    </source>
</evidence>
<dbReference type="Gene3D" id="1.10.10.790">
    <property type="entry name" value="Surp module"/>
    <property type="match status" value="1"/>
</dbReference>
<sequence>MAQRNNARIDRFAQMTKQEEIIAKKRQEILEKQRTAQLAKAVAAAQSLAAKMKSDVNGTETTDEINETSADALQDDTDLSTPNTAELASKEKSSTIDKSDSLVKSKKEELPESTSSKTLNSFTGKTGKISIGLKRLQPQLPVTEQPPPKVVNSFCNDGSFLENFKKILEKHEPKQTQVILAPESNVEVTISDQLSAPQSTEPVVVESNRPIDSSMQLAHGQHPIGQTSMVTSQQQGISQSNIQQSLQHSIVSTMAQPPIHHQHSVPPPPQQLMRSLQPSPQSQLQALPTLQHQPQPSMQQQSPQTSLLHPPPSAQPQFLFNHPPQPPQPPPVPPPHPIPAAFFATAPPPPPPPQLPMTLALGPLYMIPAPEPMQLNTIPAPKEFDLNAIPNPQMNVEAIQMPHGIQQRHHQVLQAQQTQQQNNQMVQLQPHQQLQQMQKPLSEHTKPPPPPPQLPPQLQQLQNQMSPLLQHAQQFPSNHQQQTPPPPPPPQQQQVDDHGSPTHKAVFSDNNDHSCSRIQLPTTVEHLIELVGENGDGYEDEIRSHKNELHPTLWFLFEKSCEQYHNYRQRLNGHRRRIQHDQQIQRQTQQQTESPPHQQRQKQSLPRSESQNTVETDEDSSESGGVQEHQQEALYRYHQKQRQQQQQREQPSPQDEIQQDATDKYDPESAISGDVDSDDEYMRGMLDRNRDNIKRRIECRNELSEEERQEREAEAELEEQRRLERKKQRKSRWGEKVQASTSAGAQSDALSNAPTSFANQNKPMLTAITRSDPALLQYARLNYGSTNLSEEDWKKCEEHYKVNLLYQDMMRKRQEIDRLARSGKFKYEYDSDEDVDGGTWEHKLRCAEMEATKLWATALTKQSEGKHHIGDFLPPEELKKFMEQYEAKKSNRQPDLSDYKEYKLKEDNIGFQMLQKLGWKEGQGLGTDGGGIVDPVNKAPQRDGNQGLGVASAATPEECDNEYDAYRKRMMLAYRFRPNPLNNPRRAYY</sequence>
<feature type="compositionally biased region" description="Polar residues" evidence="5">
    <location>
        <begin position="593"/>
        <end position="614"/>
    </location>
</feature>
<dbReference type="GO" id="GO:0006397">
    <property type="term" value="P:mRNA processing"/>
    <property type="evidence" value="ECO:0007669"/>
    <property type="project" value="UniProtKB-KW"/>
</dbReference>
<feature type="region of interest" description="Disordered" evidence="5">
    <location>
        <begin position="577"/>
        <end position="683"/>
    </location>
</feature>
<feature type="region of interest" description="Disordered" evidence="5">
    <location>
        <begin position="216"/>
        <end position="243"/>
    </location>
</feature>
<proteinExistence type="predicted"/>
<evidence type="ECO:0000256" key="1">
    <source>
        <dbReference type="ARBA" id="ARBA00004123"/>
    </source>
</evidence>
<reference evidence="8" key="2">
    <citation type="journal article" date="2015" name="Gigascience">
        <title>Reconstructing a comprehensive transcriptome assembly of a white-pupal translocated strain of the pest fruit fly Bactrocera cucurbitae.</title>
        <authorList>
            <person name="Sim S.B."/>
            <person name="Calla B."/>
            <person name="Hall B."/>
            <person name="DeRego T."/>
            <person name="Geib S.M."/>
        </authorList>
    </citation>
    <scope>NUCLEOTIDE SEQUENCE</scope>
</reference>
<gene>
    <name evidence="8" type="primary">Sugp1_0</name>
    <name evidence="7" type="synonym">Sugp1_1</name>
    <name evidence="8" type="ORF">g.53903</name>
    <name evidence="7" type="ORF">g.53907</name>
</gene>
<keyword evidence="4" id="KW-0539">Nucleus</keyword>
<feature type="region of interest" description="Disordered" evidence="5">
    <location>
        <begin position="473"/>
        <end position="516"/>
    </location>
</feature>
<dbReference type="AlphaFoldDB" id="A0A0A1XM21"/>
<dbReference type="Pfam" id="PF01585">
    <property type="entry name" value="G-patch"/>
    <property type="match status" value="1"/>
</dbReference>
<keyword evidence="2" id="KW-0507">mRNA processing</keyword>
<comment type="subcellular location">
    <subcellularLocation>
        <location evidence="1">Nucleus</location>
    </subcellularLocation>
</comment>
<feature type="region of interest" description="Disordered" evidence="5">
    <location>
        <begin position="256"/>
        <end position="353"/>
    </location>
</feature>
<dbReference type="InterPro" id="IPR040169">
    <property type="entry name" value="SUGP1/2"/>
</dbReference>
<feature type="compositionally biased region" description="Basic and acidic residues" evidence="5">
    <location>
        <begin position="702"/>
        <end position="722"/>
    </location>
</feature>
<evidence type="ECO:0000256" key="3">
    <source>
        <dbReference type="ARBA" id="ARBA00023187"/>
    </source>
</evidence>
<dbReference type="PANTHER" id="PTHR23340">
    <property type="entry name" value="ARGININE/SERINE RICH SPLICING FACTOR SF4/14"/>
    <property type="match status" value="1"/>
</dbReference>
<dbReference type="GO" id="GO:0003723">
    <property type="term" value="F:RNA binding"/>
    <property type="evidence" value="ECO:0007669"/>
    <property type="project" value="InterPro"/>
</dbReference>
<evidence type="ECO:0000256" key="5">
    <source>
        <dbReference type="SAM" id="MobiDB-lite"/>
    </source>
</evidence>
<feature type="compositionally biased region" description="Polar residues" evidence="5">
    <location>
        <begin position="112"/>
        <end position="121"/>
    </location>
</feature>
<dbReference type="PANTHER" id="PTHR23340:SF0">
    <property type="entry name" value="SURP AND G-PATCH DOMAIN-CONTAINING PROTEIN 1 ISOFORM X1"/>
    <property type="match status" value="1"/>
</dbReference>
<reference evidence="8" key="1">
    <citation type="submission" date="2014-11" db="EMBL/GenBank/DDBJ databases">
        <authorList>
            <person name="Geib S."/>
        </authorList>
    </citation>
    <scope>NUCLEOTIDE SEQUENCE</scope>
</reference>
<feature type="compositionally biased region" description="Low complexity" evidence="5">
    <location>
        <begin position="581"/>
        <end position="592"/>
    </location>
</feature>
<dbReference type="InterPro" id="IPR035967">
    <property type="entry name" value="SWAP/Surp_sf"/>
</dbReference>
<dbReference type="EMBL" id="GBXI01004291">
    <property type="protein sequence ID" value="JAD10001.1"/>
    <property type="molecule type" value="Transcribed_RNA"/>
</dbReference>
<feature type="compositionally biased region" description="Pro residues" evidence="5">
    <location>
        <begin position="323"/>
        <end position="338"/>
    </location>
</feature>
<dbReference type="GO" id="GO:0008380">
    <property type="term" value="P:RNA splicing"/>
    <property type="evidence" value="ECO:0007669"/>
    <property type="project" value="UniProtKB-KW"/>
</dbReference>
<feature type="compositionally biased region" description="Low complexity" evidence="5">
    <location>
        <begin position="271"/>
        <end position="308"/>
    </location>
</feature>
<dbReference type="SMART" id="SM00443">
    <property type="entry name" value="G_patch"/>
    <property type="match status" value="1"/>
</dbReference>
<evidence type="ECO:0000256" key="2">
    <source>
        <dbReference type="ARBA" id="ARBA00022664"/>
    </source>
</evidence>
<name>A0A0A1XM21_ZEUCU</name>
<protein>
    <submittedName>
        <fullName evidence="8">SURP and G-patch domain-containing protein 1</fullName>
    </submittedName>
</protein>
<feature type="compositionally biased region" description="Basic and acidic residues" evidence="5">
    <location>
        <begin position="88"/>
        <end position="110"/>
    </location>
</feature>
<dbReference type="GO" id="GO:0005654">
    <property type="term" value="C:nucleoplasm"/>
    <property type="evidence" value="ECO:0007669"/>
    <property type="project" value="TreeGrafter"/>
</dbReference>
<feature type="region of interest" description="Disordered" evidence="5">
    <location>
        <begin position="404"/>
        <end position="458"/>
    </location>
</feature>
<feature type="region of interest" description="Disordered" evidence="5">
    <location>
        <begin position="49"/>
        <end position="121"/>
    </location>
</feature>
<dbReference type="EMBL" id="GBXI01002285">
    <property type="protein sequence ID" value="JAD12007.1"/>
    <property type="molecule type" value="Transcribed_RNA"/>
</dbReference>
<evidence type="ECO:0000313" key="8">
    <source>
        <dbReference type="EMBL" id="JAD12007.1"/>
    </source>
</evidence>
<feature type="compositionally biased region" description="Low complexity" evidence="5">
    <location>
        <begin position="642"/>
        <end position="654"/>
    </location>
</feature>
<accession>A0A0A1XM21</accession>
<feature type="region of interest" description="Disordered" evidence="5">
    <location>
        <begin position="702"/>
        <end position="758"/>
    </location>
</feature>
<dbReference type="PROSITE" id="PS50174">
    <property type="entry name" value="G_PATCH"/>
    <property type="match status" value="1"/>
</dbReference>
<organism evidence="8">
    <name type="scientific">Zeugodacus cucurbitae</name>
    <name type="common">Melon fruit fly</name>
    <name type="synonym">Bactrocera cucurbitae</name>
    <dbReference type="NCBI Taxonomy" id="28588"/>
    <lineage>
        <taxon>Eukaryota</taxon>
        <taxon>Metazoa</taxon>
        <taxon>Ecdysozoa</taxon>
        <taxon>Arthropoda</taxon>
        <taxon>Hexapoda</taxon>
        <taxon>Insecta</taxon>
        <taxon>Pterygota</taxon>
        <taxon>Neoptera</taxon>
        <taxon>Endopterygota</taxon>
        <taxon>Diptera</taxon>
        <taxon>Brachycera</taxon>
        <taxon>Muscomorpha</taxon>
        <taxon>Tephritoidea</taxon>
        <taxon>Tephritidae</taxon>
        <taxon>Zeugodacus</taxon>
        <taxon>Zeugodacus</taxon>
    </lineage>
</organism>
<evidence type="ECO:0000313" key="7">
    <source>
        <dbReference type="EMBL" id="JAD10001.1"/>
    </source>
</evidence>
<feature type="domain" description="G-patch" evidence="6">
    <location>
        <begin position="906"/>
        <end position="953"/>
    </location>
</feature>
<feature type="compositionally biased region" description="Polar residues" evidence="5">
    <location>
        <begin position="738"/>
        <end position="758"/>
    </location>
</feature>
<feature type="compositionally biased region" description="Low complexity" evidence="5">
    <location>
        <begin position="232"/>
        <end position="243"/>
    </location>
</feature>
<dbReference type="InterPro" id="IPR000467">
    <property type="entry name" value="G_patch_dom"/>
</dbReference>
<feature type="compositionally biased region" description="Low complexity" evidence="5">
    <location>
        <begin position="412"/>
        <end position="438"/>
    </location>
</feature>
<dbReference type="SUPFAM" id="SSF109905">
    <property type="entry name" value="Surp module (SWAP domain)"/>
    <property type="match status" value="1"/>
</dbReference>
<keyword evidence="3" id="KW-0508">mRNA splicing</keyword>
<evidence type="ECO:0000259" key="6">
    <source>
        <dbReference type="PROSITE" id="PS50174"/>
    </source>
</evidence>